<protein>
    <submittedName>
        <fullName evidence="1">Uncharacterized protein</fullName>
    </submittedName>
</protein>
<name>A0ABN7P665_TIMPD</name>
<organism evidence="1 2">
    <name type="scientific">Timema podura</name>
    <name type="common">Walking stick</name>
    <dbReference type="NCBI Taxonomy" id="61482"/>
    <lineage>
        <taxon>Eukaryota</taxon>
        <taxon>Metazoa</taxon>
        <taxon>Ecdysozoa</taxon>
        <taxon>Arthropoda</taxon>
        <taxon>Hexapoda</taxon>
        <taxon>Insecta</taxon>
        <taxon>Pterygota</taxon>
        <taxon>Neoptera</taxon>
        <taxon>Polyneoptera</taxon>
        <taxon>Phasmatodea</taxon>
        <taxon>Timematodea</taxon>
        <taxon>Timematoidea</taxon>
        <taxon>Timematidae</taxon>
        <taxon>Timema</taxon>
    </lineage>
</organism>
<evidence type="ECO:0000313" key="2">
    <source>
        <dbReference type="Proteomes" id="UP001153148"/>
    </source>
</evidence>
<sequence>MTKTSGFESRPGVLRVVFPKWFPTFPPLKCDAGDSEEELGPLAICTLACHRTQSDDSSSSIGELMISRDKGMSSLHQSDSDDIAIAGGIRHHLTPFSLRSRQVPHLHGNFESDSFNENFSPIHPNTRRYRCVPVCALAR</sequence>
<gene>
    <name evidence="1" type="ORF">TPAB3V08_LOCUS10298</name>
</gene>
<evidence type="ECO:0000313" key="1">
    <source>
        <dbReference type="EMBL" id="CAG2063351.1"/>
    </source>
</evidence>
<comment type="caution">
    <text evidence="1">The sequence shown here is derived from an EMBL/GenBank/DDBJ whole genome shotgun (WGS) entry which is preliminary data.</text>
</comment>
<reference evidence="1" key="1">
    <citation type="submission" date="2021-03" db="EMBL/GenBank/DDBJ databases">
        <authorList>
            <person name="Tran Van P."/>
        </authorList>
    </citation>
    <scope>NUCLEOTIDE SEQUENCE</scope>
</reference>
<proteinExistence type="predicted"/>
<accession>A0ABN7P665</accession>
<dbReference type="EMBL" id="CAJPIN010025801">
    <property type="protein sequence ID" value="CAG2063351.1"/>
    <property type="molecule type" value="Genomic_DNA"/>
</dbReference>
<dbReference type="Proteomes" id="UP001153148">
    <property type="component" value="Unassembled WGS sequence"/>
</dbReference>
<keyword evidence="2" id="KW-1185">Reference proteome</keyword>